<sequence length="280" mass="30293">MSFSLGPNQYGKAGVRLVTVDGPVVTDLTIASALSGDLAATHLTGDNSAVLATDTQKNTMYAFAREYGVGSPEAFGVLLGKHFLSSEIHRAQLTIEQHRWEQFGPHSFRRSGGETRLARVVVTADSVAVSSGLSGLTVLNTTASEFHGFPRDEYTTLPETTDRMLATSVDAWWDHSDPSLDWDAAFSDARGALLTAFSSTYSYSLQQTLFSMGSYLLAQCPSVGEVRLSLPNKHHNLVDLTPFGLDNPNQVYVAPTEPFGLIQGTVRRDGATYTEGPALW</sequence>
<feature type="binding site" evidence="7">
    <location>
        <position position="54"/>
    </location>
    <ligand>
        <name>5-hydroxyisourate</name>
        <dbReference type="ChEBI" id="CHEBI:18072"/>
    </ligand>
</feature>
<comment type="pathway">
    <text evidence="1 5">Purine metabolism; urate degradation; (S)-allantoin from urate: step 1/3.</text>
</comment>
<reference evidence="9 10" key="1">
    <citation type="submission" date="2019-07" db="EMBL/GenBank/DDBJ databases">
        <title>Cryptosporangium phraense sp. nov., isolated from plant litter.</title>
        <authorList>
            <person name="Suriyachadkun C."/>
        </authorList>
    </citation>
    <scope>NUCLEOTIDE SEQUENCE [LARGE SCALE GENOMIC DNA]</scope>
    <source>
        <strain evidence="9 10">A-T 5661</strain>
    </source>
</reference>
<feature type="binding site" evidence="7">
    <location>
        <position position="163"/>
    </location>
    <ligand>
        <name>5-hydroxyisourate</name>
        <dbReference type="ChEBI" id="CHEBI:18072"/>
    </ligand>
</feature>
<evidence type="ECO:0000256" key="3">
    <source>
        <dbReference type="ARBA" id="ARBA00022631"/>
    </source>
</evidence>
<feature type="binding site" evidence="7">
    <location>
        <position position="232"/>
    </location>
    <ligand>
        <name>urate</name>
        <dbReference type="ChEBI" id="CHEBI:17775"/>
    </ligand>
</feature>
<protein>
    <recommendedName>
        <fullName evidence="5 8">Uricase</fullName>
        <ecNumber evidence="5 8">1.7.3.3</ecNumber>
    </recommendedName>
    <alternativeName>
        <fullName evidence="5">Urate oxidase</fullName>
    </alternativeName>
</protein>
<feature type="active site" description="Charge relay system" evidence="6">
    <location>
        <position position="53"/>
    </location>
</feature>
<feature type="binding site" evidence="7">
    <location>
        <position position="232"/>
    </location>
    <ligand>
        <name>O2</name>
        <dbReference type="ChEBI" id="CHEBI:15379"/>
    </ligand>
</feature>
<keyword evidence="4 5" id="KW-0560">Oxidoreductase</keyword>
<dbReference type="EMBL" id="VIRS01000012">
    <property type="protein sequence ID" value="TQS43550.1"/>
    <property type="molecule type" value="Genomic_DNA"/>
</dbReference>
<dbReference type="GO" id="GO:0004846">
    <property type="term" value="F:urate oxidase activity"/>
    <property type="evidence" value="ECO:0007669"/>
    <property type="project" value="UniProtKB-EC"/>
</dbReference>
<feature type="binding site" evidence="7">
    <location>
        <position position="232"/>
    </location>
    <ligand>
        <name>5-hydroxyisourate</name>
        <dbReference type="ChEBI" id="CHEBI:18072"/>
    </ligand>
</feature>
<feature type="active site" description="Charge relay system" evidence="6">
    <location>
        <position position="234"/>
    </location>
</feature>
<evidence type="ECO:0000256" key="6">
    <source>
        <dbReference type="PIRSR" id="PIRSR000241-1"/>
    </source>
</evidence>
<dbReference type="InParanoid" id="A0A545AQH6"/>
<gene>
    <name evidence="9" type="primary">pucL</name>
    <name evidence="9" type="ORF">FL583_18085</name>
</gene>
<dbReference type="PIRSF" id="PIRSF000241">
    <property type="entry name" value="Urate_oxidase"/>
    <property type="match status" value="1"/>
</dbReference>
<evidence type="ECO:0000256" key="4">
    <source>
        <dbReference type="ARBA" id="ARBA00023002"/>
    </source>
</evidence>
<dbReference type="UniPathway" id="UPA00394">
    <property type="reaction ID" value="UER00650"/>
</dbReference>
<dbReference type="EC" id="1.7.3.3" evidence="5 8"/>
<comment type="function">
    <text evidence="5 8">Catalyzes the oxidation of uric acid to 5-hydroxyisourate, which is further processed to form (S)-allantoin.</text>
</comment>
<dbReference type="Proteomes" id="UP000317982">
    <property type="component" value="Unassembled WGS sequence"/>
</dbReference>
<evidence type="ECO:0000313" key="10">
    <source>
        <dbReference type="Proteomes" id="UP000317982"/>
    </source>
</evidence>
<dbReference type="PRINTS" id="PR00093">
    <property type="entry name" value="URICASE"/>
</dbReference>
<comment type="similarity">
    <text evidence="2 5 8">Belongs to the uricase family.</text>
</comment>
<comment type="catalytic activity">
    <reaction evidence="5 8">
        <text>urate + O2 + H2O = 5-hydroxyisourate + H2O2</text>
        <dbReference type="Rhea" id="RHEA:21368"/>
        <dbReference type="ChEBI" id="CHEBI:15377"/>
        <dbReference type="ChEBI" id="CHEBI:15379"/>
        <dbReference type="ChEBI" id="CHEBI:16240"/>
        <dbReference type="ChEBI" id="CHEBI:17775"/>
        <dbReference type="ChEBI" id="CHEBI:18072"/>
        <dbReference type="EC" id="1.7.3.3"/>
    </reaction>
</comment>
<comment type="caution">
    <text evidence="9">The sequence shown here is derived from an EMBL/GenBank/DDBJ whole genome shotgun (WGS) entry which is preliminary data.</text>
</comment>
<dbReference type="OrthoDB" id="9809009at2"/>
<dbReference type="Gene3D" id="3.10.270.10">
    <property type="entry name" value="Urate Oxidase"/>
    <property type="match status" value="1"/>
</dbReference>
<dbReference type="GO" id="GO:0006144">
    <property type="term" value="P:purine nucleobase metabolic process"/>
    <property type="evidence" value="ECO:0007669"/>
    <property type="project" value="UniProtKB-KW"/>
</dbReference>
<accession>A0A545AQH6</accession>
<dbReference type="NCBIfam" id="TIGR03383">
    <property type="entry name" value="urate_oxi"/>
    <property type="match status" value="1"/>
</dbReference>
<dbReference type="PANTHER" id="PTHR42874:SF1">
    <property type="entry name" value="URICASE"/>
    <property type="match status" value="1"/>
</dbReference>
<feature type="binding site" evidence="7">
    <location>
        <position position="146"/>
    </location>
    <ligand>
        <name>urate</name>
        <dbReference type="ChEBI" id="CHEBI:17775"/>
    </ligand>
</feature>
<evidence type="ECO:0000256" key="8">
    <source>
        <dbReference type="RuleBase" id="RU004455"/>
    </source>
</evidence>
<feature type="binding site" evidence="7">
    <location>
        <position position="53"/>
    </location>
    <ligand>
        <name>5-hydroxyisourate</name>
        <dbReference type="ChEBI" id="CHEBI:18072"/>
    </ligand>
</feature>
<feature type="active site" description="Charge relay system" evidence="6">
    <location>
        <position position="12"/>
    </location>
</feature>
<feature type="binding site" evidence="7">
    <location>
        <position position="53"/>
    </location>
    <ligand>
        <name>O2</name>
        <dbReference type="ChEBI" id="CHEBI:15379"/>
    </ligand>
</feature>
<feature type="binding site" evidence="7">
    <location>
        <position position="53"/>
    </location>
    <ligand>
        <name>urate</name>
        <dbReference type="ChEBI" id="CHEBI:17775"/>
    </ligand>
</feature>
<organism evidence="9 10">
    <name type="scientific">Cryptosporangium phraense</name>
    <dbReference type="NCBI Taxonomy" id="2593070"/>
    <lineage>
        <taxon>Bacteria</taxon>
        <taxon>Bacillati</taxon>
        <taxon>Actinomycetota</taxon>
        <taxon>Actinomycetes</taxon>
        <taxon>Cryptosporangiales</taxon>
        <taxon>Cryptosporangiaceae</taxon>
        <taxon>Cryptosporangium</taxon>
    </lineage>
</organism>
<dbReference type="GO" id="GO:0019628">
    <property type="term" value="P:urate catabolic process"/>
    <property type="evidence" value="ECO:0007669"/>
    <property type="project" value="UniProtKB-UniPathway"/>
</dbReference>
<dbReference type="PANTHER" id="PTHR42874">
    <property type="entry name" value="URICASE"/>
    <property type="match status" value="1"/>
</dbReference>
<dbReference type="RefSeq" id="WP_142705851.1">
    <property type="nucleotide sequence ID" value="NZ_VIRS01000012.1"/>
</dbReference>
<dbReference type="SUPFAM" id="SSF55620">
    <property type="entry name" value="Tetrahydrobiopterin biosynthesis enzymes-like"/>
    <property type="match status" value="2"/>
</dbReference>
<evidence type="ECO:0000256" key="7">
    <source>
        <dbReference type="PIRSR" id="PIRSR000241-2"/>
    </source>
</evidence>
<evidence type="ECO:0000256" key="5">
    <source>
        <dbReference type="PIRNR" id="PIRNR000241"/>
    </source>
</evidence>
<feature type="binding site" evidence="7">
    <location>
        <position position="206"/>
    </location>
    <ligand>
        <name>urate</name>
        <dbReference type="ChEBI" id="CHEBI:17775"/>
    </ligand>
</feature>
<feature type="binding site" evidence="7">
    <location>
        <position position="146"/>
    </location>
    <ligand>
        <name>5-hydroxyisourate</name>
        <dbReference type="ChEBI" id="CHEBI:18072"/>
    </ligand>
</feature>
<proteinExistence type="inferred from homology"/>
<dbReference type="Pfam" id="PF01014">
    <property type="entry name" value="Uricase"/>
    <property type="match status" value="2"/>
</dbReference>
<evidence type="ECO:0000256" key="1">
    <source>
        <dbReference type="ARBA" id="ARBA00004831"/>
    </source>
</evidence>
<evidence type="ECO:0000256" key="2">
    <source>
        <dbReference type="ARBA" id="ARBA00009760"/>
    </source>
</evidence>
<evidence type="ECO:0000313" key="9">
    <source>
        <dbReference type="EMBL" id="TQS43550.1"/>
    </source>
</evidence>
<feature type="binding site" evidence="7">
    <location>
        <position position="163"/>
    </location>
    <ligand>
        <name>urate</name>
        <dbReference type="ChEBI" id="CHEBI:17775"/>
    </ligand>
</feature>
<keyword evidence="10" id="KW-1185">Reference proteome</keyword>
<dbReference type="InterPro" id="IPR002042">
    <property type="entry name" value="Uricase"/>
</dbReference>
<name>A0A545AQH6_9ACTN</name>
<keyword evidence="3 5" id="KW-0659">Purine metabolism</keyword>
<feature type="binding site" evidence="7">
    <location>
        <position position="206"/>
    </location>
    <ligand>
        <name>5-hydroxyisourate</name>
        <dbReference type="ChEBI" id="CHEBI:18072"/>
    </ligand>
</feature>
<feature type="binding site" evidence="7">
    <location>
        <position position="54"/>
    </location>
    <ligand>
        <name>urate</name>
        <dbReference type="ChEBI" id="CHEBI:17775"/>
    </ligand>
</feature>
<dbReference type="AlphaFoldDB" id="A0A545AQH6"/>